<protein>
    <submittedName>
        <fullName evidence="2">PHP domain protein</fullName>
    </submittedName>
</protein>
<dbReference type="PANTHER" id="PTHR42924:SF3">
    <property type="entry name" value="POLYMERASE_HISTIDINOL PHOSPHATASE N-TERMINAL DOMAIN-CONTAINING PROTEIN"/>
    <property type="match status" value="1"/>
</dbReference>
<dbReference type="GO" id="GO:0004534">
    <property type="term" value="F:5'-3' RNA exonuclease activity"/>
    <property type="evidence" value="ECO:0007669"/>
    <property type="project" value="TreeGrafter"/>
</dbReference>
<dbReference type="Gene3D" id="3.20.20.140">
    <property type="entry name" value="Metal-dependent hydrolases"/>
    <property type="match status" value="1"/>
</dbReference>
<dbReference type="InterPro" id="IPR016195">
    <property type="entry name" value="Pol/histidinol_Pase-like"/>
</dbReference>
<dbReference type="SMART" id="SM00481">
    <property type="entry name" value="POLIIIAc"/>
    <property type="match status" value="1"/>
</dbReference>
<name>A0A128A2F4_9ARCH</name>
<dbReference type="SUPFAM" id="SSF89550">
    <property type="entry name" value="PHP domain-like"/>
    <property type="match status" value="1"/>
</dbReference>
<dbReference type="Pfam" id="PF13263">
    <property type="entry name" value="PHP_C"/>
    <property type="match status" value="1"/>
</dbReference>
<reference evidence="3" key="1">
    <citation type="submission" date="2015-10" db="EMBL/GenBank/DDBJ databases">
        <authorList>
            <person name="Lehtovirta-Morley L.E."/>
            <person name="Vieille C."/>
        </authorList>
    </citation>
    <scope>NUCLEOTIDE SEQUENCE [LARGE SCALE GENOMIC DNA]</scope>
</reference>
<evidence type="ECO:0000313" key="2">
    <source>
        <dbReference type="EMBL" id="CUR51518.1"/>
    </source>
</evidence>
<dbReference type="Proteomes" id="UP000196239">
    <property type="component" value="Chromosome 1"/>
</dbReference>
<dbReference type="InterPro" id="IPR003141">
    <property type="entry name" value="Pol/His_phosphatase_N"/>
</dbReference>
<dbReference type="CDD" id="cd07432">
    <property type="entry name" value="PHP_HisPPase"/>
    <property type="match status" value="1"/>
</dbReference>
<gene>
    <name evidence="2" type="ORF">NDEV_0753</name>
</gene>
<dbReference type="AlphaFoldDB" id="A0A128A2F4"/>
<organism evidence="2 3">
    <name type="scientific">Nitrosotalea devaniterrae</name>
    <dbReference type="NCBI Taxonomy" id="1078905"/>
    <lineage>
        <taxon>Archaea</taxon>
        <taxon>Nitrososphaerota</taxon>
        <taxon>Nitrososphaeria</taxon>
        <taxon>Nitrosotaleales</taxon>
        <taxon>Nitrosotaleaceae</taxon>
        <taxon>Nitrosotalea</taxon>
    </lineage>
</organism>
<feature type="domain" description="Polymerase/histidinol phosphatase N-terminal" evidence="1">
    <location>
        <begin position="6"/>
        <end position="86"/>
    </location>
</feature>
<dbReference type="KEGG" id="ndv:NDEV_0753"/>
<sequence length="306" mass="34456">MAGLKIDLHCHNEFSNFQLGPKETPYDCGVTISEQLDKAYEMGLDAFFITNHNTLNGYSSLLEYRENHEKYKKIKVYPGEEVTTDKGIHVLAFGLNQTIKAGGTLEETLDAIKSQGAISCAPHPFGLSNGLRERASLCDLIEVFNSNNVDRYSNLRAYHFAKANNLIEVAGSDSHVASTLGRCVNLVDSENNLDDVLYALRRGKVTIGETGYITGQEMISHALYKIENSKEDIIIYFQEYHPHLTGLCRFLINAFESNPNSIVWTTAYKVAVRLITKLSNKINFKDQDHTVLYERNLRAILPMILK</sequence>
<dbReference type="InterPro" id="IPR052018">
    <property type="entry name" value="PHP_domain"/>
</dbReference>
<dbReference type="GO" id="GO:0035312">
    <property type="term" value="F:5'-3' DNA exonuclease activity"/>
    <property type="evidence" value="ECO:0007669"/>
    <property type="project" value="TreeGrafter"/>
</dbReference>
<keyword evidence="3" id="KW-1185">Reference proteome</keyword>
<dbReference type="EMBL" id="LN890280">
    <property type="protein sequence ID" value="CUR51518.1"/>
    <property type="molecule type" value="Genomic_DNA"/>
</dbReference>
<evidence type="ECO:0000259" key="1">
    <source>
        <dbReference type="SMART" id="SM00481"/>
    </source>
</evidence>
<evidence type="ECO:0000313" key="3">
    <source>
        <dbReference type="Proteomes" id="UP000196239"/>
    </source>
</evidence>
<proteinExistence type="predicted"/>
<dbReference type="PANTHER" id="PTHR42924">
    <property type="entry name" value="EXONUCLEASE"/>
    <property type="match status" value="1"/>
</dbReference>
<accession>A0A128A2F4</accession>